<organism evidence="2 3">
    <name type="scientific">Candidatus Methylacidiphilum infernorum</name>
    <dbReference type="NCBI Taxonomy" id="511746"/>
    <lineage>
        <taxon>Bacteria</taxon>
        <taxon>Pseudomonadati</taxon>
        <taxon>Verrucomicrobiota</taxon>
        <taxon>Methylacidiphilae</taxon>
        <taxon>Methylacidiphilales</taxon>
        <taxon>Methylacidiphilaceae</taxon>
        <taxon>Methylacidiphilum (ex Ratnadevi et al. 2023)</taxon>
    </lineage>
</organism>
<dbReference type="RefSeq" id="WP_206845764.1">
    <property type="nucleotide sequence ID" value="NZ_CP065956.1"/>
</dbReference>
<proteinExistence type="predicted"/>
<gene>
    <name evidence="2" type="ORF">EM20IM_07990</name>
</gene>
<dbReference type="EMBL" id="CP065956">
    <property type="protein sequence ID" value="QSR86428.1"/>
    <property type="molecule type" value="Genomic_DNA"/>
</dbReference>
<evidence type="ECO:0000313" key="3">
    <source>
        <dbReference type="Proteomes" id="UP000663088"/>
    </source>
</evidence>
<feature type="coiled-coil region" evidence="1">
    <location>
        <begin position="35"/>
        <end position="62"/>
    </location>
</feature>
<evidence type="ECO:0000256" key="1">
    <source>
        <dbReference type="SAM" id="Coils"/>
    </source>
</evidence>
<sequence length="63" mass="7778">MNYLKWDGRRDLRNLYDLFDKVIHARDDQRLWTALNELARSIDQLSQRLTQLEIRMAEMEKKR</sequence>
<evidence type="ECO:0000313" key="2">
    <source>
        <dbReference type="EMBL" id="QSR86428.1"/>
    </source>
</evidence>
<reference evidence="2 3" key="1">
    <citation type="submission" date="2020-12" db="EMBL/GenBank/DDBJ databases">
        <authorList>
            <person name="Awala S.I."/>
            <person name="Gwak J.-H."/>
            <person name="Kim S.-J."/>
            <person name="Rhee S.-K."/>
        </authorList>
    </citation>
    <scope>NUCLEOTIDE SEQUENCE [LARGE SCALE GENOMIC DNA]</scope>
    <source>
        <strain evidence="2 3">IT5</strain>
    </source>
</reference>
<accession>A0ABX7PUM1</accession>
<name>A0ABX7PUM1_9BACT</name>
<protein>
    <submittedName>
        <fullName evidence="2">Uncharacterized protein</fullName>
    </submittedName>
</protein>
<keyword evidence="3" id="KW-1185">Reference proteome</keyword>
<dbReference type="Proteomes" id="UP000663088">
    <property type="component" value="Chromosome"/>
</dbReference>
<keyword evidence="1" id="KW-0175">Coiled coil</keyword>